<feature type="domain" description="Metallo-beta-lactamase" evidence="6">
    <location>
        <begin position="32"/>
        <end position="244"/>
    </location>
</feature>
<comment type="similarity">
    <text evidence="2">Belongs to the metallo-beta-lactamase superfamily.</text>
</comment>
<protein>
    <submittedName>
        <fullName evidence="7">Beta-lactamase superfamily II (GloB) (PDB:1QH3) (PUBMED:25670698)</fullName>
    </submittedName>
</protein>
<dbReference type="EMBL" id="CAMXCH010000001">
    <property type="protein sequence ID" value="CAI3932685.1"/>
    <property type="molecule type" value="Genomic_DNA"/>
</dbReference>
<comment type="caution">
    <text evidence="7">The sequence shown here is derived from an EMBL/GenBank/DDBJ whole genome shotgun (WGS) entry which is preliminary data.</text>
</comment>
<evidence type="ECO:0000313" key="7">
    <source>
        <dbReference type="EMBL" id="CAI3932685.1"/>
    </source>
</evidence>
<keyword evidence="5" id="KW-0862">Zinc</keyword>
<dbReference type="Pfam" id="PF00753">
    <property type="entry name" value="Lactamase_B"/>
    <property type="match status" value="1"/>
</dbReference>
<dbReference type="InterPro" id="IPR036866">
    <property type="entry name" value="RibonucZ/Hydroxyglut_hydro"/>
</dbReference>
<evidence type="ECO:0000259" key="6">
    <source>
        <dbReference type="SMART" id="SM00849"/>
    </source>
</evidence>
<dbReference type="CDD" id="cd07729">
    <property type="entry name" value="AHL_lactonase_MBL-fold"/>
    <property type="match status" value="1"/>
</dbReference>
<keyword evidence="4" id="KW-0378">Hydrolase</keyword>
<gene>
    <name evidence="7" type="ORF">R83534S58_LOCUS632</name>
</gene>
<dbReference type="SUPFAM" id="SSF56281">
    <property type="entry name" value="Metallo-hydrolase/oxidoreductase"/>
    <property type="match status" value="1"/>
</dbReference>
<evidence type="ECO:0000313" key="8">
    <source>
        <dbReference type="Proteomes" id="UP001154272"/>
    </source>
</evidence>
<dbReference type="Proteomes" id="UP001154272">
    <property type="component" value="Unassembled WGS sequence"/>
</dbReference>
<sequence length="265" mass="29732">MQEIKLYAMTCGWITMPAGFFLAGQTGNLAVPVPCYFIEHPKGTILFDTGLETALQSDNPDIVQEALGIFAKITTVQYQAGEDVTSRLKKFGIDPKKINFIINSHLHFDHCGGNVAAPNARWIIQKREWQAAQKDENIEKQIYSPHHYDLGHDRIEVDGEYDVFQDGTIILIPTYGHTDGHQSLKVKLGDQTIILTADACYLKHSLENMTLPDAMVVNDPESMINNFKLFKKLQDKGAKIIFGHDPKQASTLTDGEIKRIYANDL</sequence>
<dbReference type="SMART" id="SM00849">
    <property type="entry name" value="Lactamase_B"/>
    <property type="match status" value="1"/>
</dbReference>
<accession>A0ABM9HL06</accession>
<evidence type="ECO:0000256" key="2">
    <source>
        <dbReference type="ARBA" id="ARBA00007749"/>
    </source>
</evidence>
<evidence type="ECO:0000256" key="1">
    <source>
        <dbReference type="ARBA" id="ARBA00001947"/>
    </source>
</evidence>
<evidence type="ECO:0000256" key="5">
    <source>
        <dbReference type="ARBA" id="ARBA00022833"/>
    </source>
</evidence>
<dbReference type="InterPro" id="IPR051013">
    <property type="entry name" value="MBL_superfamily_lactonases"/>
</dbReference>
<evidence type="ECO:0000256" key="4">
    <source>
        <dbReference type="ARBA" id="ARBA00022801"/>
    </source>
</evidence>
<keyword evidence="8" id="KW-1185">Reference proteome</keyword>
<keyword evidence="3" id="KW-0479">Metal-binding</keyword>
<evidence type="ECO:0000256" key="3">
    <source>
        <dbReference type="ARBA" id="ARBA00022723"/>
    </source>
</evidence>
<dbReference type="Gene3D" id="3.60.15.10">
    <property type="entry name" value="Ribonuclease Z/Hydroxyacylglutathione hydrolase-like"/>
    <property type="match status" value="1"/>
</dbReference>
<dbReference type="PANTHER" id="PTHR42978:SF2">
    <property type="entry name" value="102 KBASES UNSTABLE REGION: FROM 1 TO 119443"/>
    <property type="match status" value="1"/>
</dbReference>
<reference evidence="7" key="1">
    <citation type="submission" date="2022-10" db="EMBL/GenBank/DDBJ databases">
        <authorList>
            <person name="Botero Cardona J."/>
        </authorList>
    </citation>
    <scope>NUCLEOTIDE SEQUENCE</scope>
    <source>
        <strain evidence="7">R-83534</strain>
    </source>
</reference>
<name>A0ABM9HL06_9PROT</name>
<proteinExistence type="inferred from homology"/>
<organism evidence="7 8">
    <name type="scientific">Commensalibacter papalotli</name>
    <name type="common">ex Botero et al. 2024</name>
    <dbReference type="NCBI Taxonomy" id="2972766"/>
    <lineage>
        <taxon>Bacteria</taxon>
        <taxon>Pseudomonadati</taxon>
        <taxon>Pseudomonadota</taxon>
        <taxon>Alphaproteobacteria</taxon>
        <taxon>Acetobacterales</taxon>
        <taxon>Acetobacteraceae</taxon>
    </lineage>
</organism>
<dbReference type="InterPro" id="IPR001279">
    <property type="entry name" value="Metallo-B-lactamas"/>
</dbReference>
<comment type="cofactor">
    <cofactor evidence="1">
        <name>Zn(2+)</name>
        <dbReference type="ChEBI" id="CHEBI:29105"/>
    </cofactor>
</comment>
<dbReference type="PANTHER" id="PTHR42978">
    <property type="entry name" value="QUORUM-QUENCHING LACTONASE YTNP-RELATED-RELATED"/>
    <property type="match status" value="1"/>
</dbReference>
<dbReference type="RefSeq" id="WP_282023445.1">
    <property type="nucleotide sequence ID" value="NZ_CAMXCH010000001.1"/>
</dbReference>